<comment type="caution">
    <text evidence="3">The sequence shown here is derived from an EMBL/GenBank/DDBJ whole genome shotgun (WGS) entry which is preliminary data.</text>
</comment>
<evidence type="ECO:0000256" key="1">
    <source>
        <dbReference type="SAM" id="Coils"/>
    </source>
</evidence>
<evidence type="ECO:0000256" key="2">
    <source>
        <dbReference type="SAM" id="Phobius"/>
    </source>
</evidence>
<keyword evidence="2" id="KW-1133">Transmembrane helix</keyword>
<feature type="coiled-coil region" evidence="1">
    <location>
        <begin position="68"/>
        <end position="183"/>
    </location>
</feature>
<keyword evidence="2" id="KW-0812">Transmembrane</keyword>
<feature type="transmembrane region" description="Helical" evidence="2">
    <location>
        <begin position="14"/>
        <end position="34"/>
    </location>
</feature>
<dbReference type="EMBL" id="JASHIF010000017">
    <property type="protein sequence ID" value="MDI9861126.1"/>
    <property type="molecule type" value="Genomic_DNA"/>
</dbReference>
<keyword evidence="4" id="KW-1185">Reference proteome</keyword>
<evidence type="ECO:0000313" key="3">
    <source>
        <dbReference type="EMBL" id="MDI9861126.1"/>
    </source>
</evidence>
<evidence type="ECO:0008006" key="5">
    <source>
        <dbReference type="Google" id="ProtNLM"/>
    </source>
</evidence>
<dbReference type="Proteomes" id="UP001236507">
    <property type="component" value="Unassembled WGS sequence"/>
</dbReference>
<dbReference type="RefSeq" id="WP_283345623.1">
    <property type="nucleotide sequence ID" value="NZ_JASHIF010000017.1"/>
</dbReference>
<keyword evidence="2" id="KW-0472">Membrane</keyword>
<accession>A0ABT6YC22</accession>
<proteinExistence type="predicted"/>
<evidence type="ECO:0000313" key="4">
    <source>
        <dbReference type="Proteomes" id="UP001236507"/>
    </source>
</evidence>
<sequence>MNNQNSPNSGNNGLLKILLGLAAVVILVLGYMLFNANQKTESQESIINQKIEELTTVRTRLDSISTQLDAKIAEIKELGGKVEELENLKARLNHDKAELKNTSKFDKNTYEEKIQEYIALLSEKDQQINRLRSENESLVKEKGILTQEKEGVVRENTGLRAEREVLTQSVTEERSKNEELSKKVRIGAQLKAINIQALAVSSRGKVQDGGNYKSKKMNQLLVIFTLPSNPLTEQNEKEIILRILDPTGAVISDSALGSGIFQFNGIETAYTSKKVIEYTSNDQRVEMLFSRGENSKYNAGNYTIELYAEGFKIGQGIFTVK</sequence>
<protein>
    <recommendedName>
        <fullName evidence="5">Chromosome segregation protein SMC</fullName>
    </recommendedName>
</protein>
<gene>
    <name evidence="3" type="ORF">QM524_18055</name>
</gene>
<organism evidence="3 4">
    <name type="scientific">Flectobacillus roseus</name>
    <dbReference type="NCBI Taxonomy" id="502259"/>
    <lineage>
        <taxon>Bacteria</taxon>
        <taxon>Pseudomonadati</taxon>
        <taxon>Bacteroidota</taxon>
        <taxon>Cytophagia</taxon>
        <taxon>Cytophagales</taxon>
        <taxon>Flectobacillaceae</taxon>
        <taxon>Flectobacillus</taxon>
    </lineage>
</organism>
<reference evidence="3 4" key="1">
    <citation type="submission" date="2023-05" db="EMBL/GenBank/DDBJ databases">
        <title>Novel species of genus Flectobacillus isolated from stream in China.</title>
        <authorList>
            <person name="Lu H."/>
        </authorList>
    </citation>
    <scope>NUCLEOTIDE SEQUENCE [LARGE SCALE GENOMIC DNA]</scope>
    <source>
        <strain evidence="3 4">KCTC 42575</strain>
    </source>
</reference>
<keyword evidence="1" id="KW-0175">Coiled coil</keyword>
<name>A0ABT6YC22_9BACT</name>